<dbReference type="Proteomes" id="UP000661112">
    <property type="component" value="Unassembled WGS sequence"/>
</dbReference>
<gene>
    <name evidence="1" type="ORF">H6G83_16930</name>
</gene>
<comment type="caution">
    <text evidence="1">The sequence shown here is derived from an EMBL/GenBank/DDBJ whole genome shotgun (WGS) entry which is preliminary data.</text>
</comment>
<dbReference type="Pfam" id="PF11536">
    <property type="entry name" value="DUF3226"/>
    <property type="match status" value="1"/>
</dbReference>
<dbReference type="EMBL" id="JACJSG010000022">
    <property type="protein sequence ID" value="MBD2502273.1"/>
    <property type="molecule type" value="Genomic_DNA"/>
</dbReference>
<dbReference type="InterPro" id="IPR024508">
    <property type="entry name" value="DUF3226"/>
</dbReference>
<reference evidence="1 2" key="1">
    <citation type="journal article" date="2020" name="ISME J.">
        <title>Comparative genomics reveals insights into cyanobacterial evolution and habitat adaptation.</title>
        <authorList>
            <person name="Chen M.Y."/>
            <person name="Teng W.K."/>
            <person name="Zhao L."/>
            <person name="Hu C.X."/>
            <person name="Zhou Y.K."/>
            <person name="Han B.P."/>
            <person name="Song L.R."/>
            <person name="Shu W.S."/>
        </authorList>
    </citation>
    <scope>NUCLEOTIDE SEQUENCE [LARGE SCALE GENOMIC DNA]</scope>
    <source>
        <strain evidence="1 2">FACHB-119</strain>
    </source>
</reference>
<organism evidence="1 2">
    <name type="scientific">Anabaena azotica FACHB-119</name>
    <dbReference type="NCBI Taxonomy" id="947527"/>
    <lineage>
        <taxon>Bacteria</taxon>
        <taxon>Bacillati</taxon>
        <taxon>Cyanobacteriota</taxon>
        <taxon>Cyanophyceae</taxon>
        <taxon>Nostocales</taxon>
        <taxon>Nostocaceae</taxon>
        <taxon>Anabaena</taxon>
        <taxon>Anabaena azotica</taxon>
    </lineage>
</organism>
<keyword evidence="2" id="KW-1185">Reference proteome</keyword>
<accession>A0ABR8D759</accession>
<evidence type="ECO:0000313" key="2">
    <source>
        <dbReference type="Proteomes" id="UP000661112"/>
    </source>
</evidence>
<proteinExistence type="predicted"/>
<dbReference type="RefSeq" id="WP_190474390.1">
    <property type="nucleotide sequence ID" value="NZ_JACJSG010000022.1"/>
</dbReference>
<sequence>MPRGYVAKKLLVEGKDDLRVIPELIEKNGIVWGNNKKEAIVLIDDCGGCSNIDSDRISTELQASGLTHLGLMVDADDDPQGRWQSIRDACAKSIPDIPQQIPATGLIHTTNTGIKFGVWMMPDNLMQGMLETFLAYMIPDESELLWTYAKEVVAEAKNQGALFIDADTDKAKIYTWLAWQEDPGRQLHQAIEYQIFNPQHPKAQVFVNWFKTLYDL</sequence>
<name>A0ABR8D759_9NOST</name>
<evidence type="ECO:0000313" key="1">
    <source>
        <dbReference type="EMBL" id="MBD2502273.1"/>
    </source>
</evidence>
<protein>
    <submittedName>
        <fullName evidence="1">Uncharacterized protein</fullName>
    </submittedName>
</protein>